<gene>
    <name evidence="1" type="ORF">MMF97_13370</name>
</gene>
<dbReference type="RefSeq" id="WP_243362986.1">
    <property type="nucleotide sequence ID" value="NZ_JALGBH010000002.1"/>
</dbReference>
<proteinExistence type="predicted"/>
<evidence type="ECO:0000313" key="2">
    <source>
        <dbReference type="Proteomes" id="UP001165460"/>
    </source>
</evidence>
<comment type="caution">
    <text evidence="1">The sequence shown here is derived from an EMBL/GenBank/DDBJ whole genome shotgun (WGS) entry which is preliminary data.</text>
</comment>
<name>A0ABS9ZZF6_9SPHI</name>
<dbReference type="Proteomes" id="UP001165460">
    <property type="component" value="Unassembled WGS sequence"/>
</dbReference>
<evidence type="ECO:0000313" key="1">
    <source>
        <dbReference type="EMBL" id="MCJ0743706.1"/>
    </source>
</evidence>
<dbReference type="EMBL" id="JALGBH010000002">
    <property type="protein sequence ID" value="MCJ0743706.1"/>
    <property type="molecule type" value="Genomic_DNA"/>
</dbReference>
<reference evidence="1" key="1">
    <citation type="submission" date="2022-03" db="EMBL/GenBank/DDBJ databases">
        <authorList>
            <person name="Woo C.Y."/>
        </authorList>
    </citation>
    <scope>NUCLEOTIDE SEQUENCE</scope>
    <source>
        <strain evidence="1">CYS-01</strain>
    </source>
</reference>
<protein>
    <submittedName>
        <fullName evidence="1">Uncharacterized protein</fullName>
    </submittedName>
</protein>
<accession>A0ABS9ZZF6</accession>
<keyword evidence="2" id="KW-1185">Reference proteome</keyword>
<organism evidence="1 2">
    <name type="scientific">Pedobacter montanisoli</name>
    <dbReference type="NCBI Taxonomy" id="2923277"/>
    <lineage>
        <taxon>Bacteria</taxon>
        <taxon>Pseudomonadati</taxon>
        <taxon>Bacteroidota</taxon>
        <taxon>Sphingobacteriia</taxon>
        <taxon>Sphingobacteriales</taxon>
        <taxon>Sphingobacteriaceae</taxon>
        <taxon>Pedobacter</taxon>
    </lineage>
</organism>
<sequence length="120" mass="13961">MNKCPQIIEQDLNNYFGRYYGIVAKKEQRLVDCWVLTSVKNADTLQSQVKKNDLNINRNTKTLTAKNVDLDFFLARNWLPFYVDLFKYPIINKSGHKGVVNFDIKADPEDFDAVKKELEA</sequence>